<protein>
    <recommendedName>
        <fullName evidence="4">Cell wall proline rich protein</fullName>
    </recommendedName>
</protein>
<feature type="compositionally biased region" description="Low complexity" evidence="1">
    <location>
        <begin position="665"/>
        <end position="677"/>
    </location>
</feature>
<keyword evidence="3" id="KW-1185">Reference proteome</keyword>
<gene>
    <name evidence="2" type="ORF">SPBR_08107</name>
</gene>
<proteinExistence type="predicted"/>
<feature type="compositionally biased region" description="Low complexity" evidence="1">
    <location>
        <begin position="855"/>
        <end position="878"/>
    </location>
</feature>
<feature type="compositionally biased region" description="Basic residues" evidence="1">
    <location>
        <begin position="594"/>
        <end position="604"/>
    </location>
</feature>
<feature type="compositionally biased region" description="Polar residues" evidence="1">
    <location>
        <begin position="837"/>
        <end position="847"/>
    </location>
</feature>
<organism evidence="2 3">
    <name type="scientific">Sporothrix brasiliensis 5110</name>
    <dbReference type="NCBI Taxonomy" id="1398154"/>
    <lineage>
        <taxon>Eukaryota</taxon>
        <taxon>Fungi</taxon>
        <taxon>Dikarya</taxon>
        <taxon>Ascomycota</taxon>
        <taxon>Pezizomycotina</taxon>
        <taxon>Sordariomycetes</taxon>
        <taxon>Sordariomycetidae</taxon>
        <taxon>Ophiostomatales</taxon>
        <taxon>Ophiostomataceae</taxon>
        <taxon>Sporothrix</taxon>
    </lineage>
</organism>
<feature type="compositionally biased region" description="Polar residues" evidence="1">
    <location>
        <begin position="61"/>
        <end position="75"/>
    </location>
</feature>
<evidence type="ECO:0008006" key="4">
    <source>
        <dbReference type="Google" id="ProtNLM"/>
    </source>
</evidence>
<feature type="compositionally biased region" description="Polar residues" evidence="1">
    <location>
        <begin position="375"/>
        <end position="385"/>
    </location>
</feature>
<name>A0A0C2F6I5_9PEZI</name>
<dbReference type="HOGENOM" id="CLU_007264_0_0_1"/>
<feature type="compositionally biased region" description="Low complexity" evidence="1">
    <location>
        <begin position="468"/>
        <end position="488"/>
    </location>
</feature>
<feature type="compositionally biased region" description="Polar residues" evidence="1">
    <location>
        <begin position="275"/>
        <end position="285"/>
    </location>
</feature>
<feature type="region of interest" description="Disordered" evidence="1">
    <location>
        <begin position="30"/>
        <end position="400"/>
    </location>
</feature>
<feature type="compositionally biased region" description="Polar residues" evidence="1">
    <location>
        <begin position="427"/>
        <end position="438"/>
    </location>
</feature>
<feature type="region of interest" description="Disordered" evidence="1">
    <location>
        <begin position="710"/>
        <end position="901"/>
    </location>
</feature>
<evidence type="ECO:0000313" key="3">
    <source>
        <dbReference type="Proteomes" id="UP000031575"/>
    </source>
</evidence>
<feature type="compositionally biased region" description="Pro residues" evidence="1">
    <location>
        <begin position="41"/>
        <end position="51"/>
    </location>
</feature>
<dbReference type="OrthoDB" id="5406427at2759"/>
<feature type="compositionally biased region" description="Low complexity" evidence="1">
    <location>
        <begin position="799"/>
        <end position="814"/>
    </location>
</feature>
<dbReference type="RefSeq" id="XP_040614618.1">
    <property type="nucleotide sequence ID" value="XM_040766345.1"/>
</dbReference>
<feature type="compositionally biased region" description="Polar residues" evidence="1">
    <location>
        <begin position="130"/>
        <end position="141"/>
    </location>
</feature>
<evidence type="ECO:0000256" key="1">
    <source>
        <dbReference type="SAM" id="MobiDB-lite"/>
    </source>
</evidence>
<reference evidence="2 3" key="1">
    <citation type="journal article" date="2014" name="BMC Genomics">
        <title>Comparative genomics of the major fungal agents of human and animal Sporotrichosis: Sporothrix schenckii and Sporothrix brasiliensis.</title>
        <authorList>
            <person name="Teixeira M.M."/>
            <person name="de Almeida L.G."/>
            <person name="Kubitschek-Barreira P."/>
            <person name="Alves F.L."/>
            <person name="Kioshima E.S."/>
            <person name="Abadio A.K."/>
            <person name="Fernandes L."/>
            <person name="Derengowski L.S."/>
            <person name="Ferreira K.S."/>
            <person name="Souza R.C."/>
            <person name="Ruiz J.C."/>
            <person name="de Andrade N.C."/>
            <person name="Paes H.C."/>
            <person name="Nicola A.M."/>
            <person name="Albuquerque P."/>
            <person name="Gerber A.L."/>
            <person name="Martins V.P."/>
            <person name="Peconick L.D."/>
            <person name="Neto A.V."/>
            <person name="Chaucanez C.B."/>
            <person name="Silva P.A."/>
            <person name="Cunha O.L."/>
            <person name="de Oliveira F.F."/>
            <person name="dos Santos T.C."/>
            <person name="Barros A.L."/>
            <person name="Soares M.A."/>
            <person name="de Oliveira L.M."/>
            <person name="Marini M.M."/>
            <person name="Villalobos-Duno H."/>
            <person name="Cunha M.M."/>
            <person name="de Hoog S."/>
            <person name="da Silveira J.F."/>
            <person name="Henrissat B."/>
            <person name="Nino-Vega G.A."/>
            <person name="Cisalpino P.S."/>
            <person name="Mora-Montes H.M."/>
            <person name="Almeida S.R."/>
            <person name="Stajich J.E."/>
            <person name="Lopes-Bezerra L.M."/>
            <person name="Vasconcelos A.T."/>
            <person name="Felipe M.S."/>
        </authorList>
    </citation>
    <scope>NUCLEOTIDE SEQUENCE [LARGE SCALE GENOMIC DNA]</scope>
    <source>
        <strain evidence="2 3">5110</strain>
    </source>
</reference>
<dbReference type="AlphaFoldDB" id="A0A0C2F6I5"/>
<feature type="compositionally biased region" description="Low complexity" evidence="1">
    <location>
        <begin position="391"/>
        <end position="400"/>
    </location>
</feature>
<feature type="compositionally biased region" description="Polar residues" evidence="1">
    <location>
        <begin position="986"/>
        <end position="1001"/>
    </location>
</feature>
<feature type="region of interest" description="Disordered" evidence="1">
    <location>
        <begin position="416"/>
        <end position="495"/>
    </location>
</feature>
<feature type="region of interest" description="Disordered" evidence="1">
    <location>
        <begin position="510"/>
        <end position="683"/>
    </location>
</feature>
<feature type="compositionally biased region" description="Low complexity" evidence="1">
    <location>
        <begin position="966"/>
        <end position="981"/>
    </location>
</feature>
<accession>A0A0C2F6I5</accession>
<feature type="compositionally biased region" description="Low complexity" evidence="1">
    <location>
        <begin position="1073"/>
        <end position="1082"/>
    </location>
</feature>
<comment type="caution">
    <text evidence="2">The sequence shown here is derived from an EMBL/GenBank/DDBJ whole genome shotgun (WGS) entry which is preliminary data.</text>
</comment>
<dbReference type="GeneID" id="63681266"/>
<feature type="compositionally biased region" description="Basic residues" evidence="1">
    <location>
        <begin position="578"/>
        <end position="587"/>
    </location>
</feature>
<feature type="region of interest" description="Disordered" evidence="1">
    <location>
        <begin position="966"/>
        <end position="1117"/>
    </location>
</feature>
<feature type="compositionally biased region" description="Polar residues" evidence="1">
    <location>
        <begin position="1016"/>
        <end position="1038"/>
    </location>
</feature>
<dbReference type="VEuPathDB" id="FungiDB:SPBR_08107"/>
<sequence length="1135" mass="119570">MAAALSMDVPPVPAPPQAPMNMDAHVLTMTTASEPFGKPSSPRPIPSPVSIPPRFDDDSNIDCTFHSTSDSSNRPASPRFQHIPPPPPIPDFVFPARPSTSAPSSYSRATGRRPKSVADLNDRGTLSPGPASNTPIRTSRSPALPDFSFNPGASLPPTADHAFLSPPLSPHSPRTIPSRPGGGGHRRGGSEFVGGSVRHGEAFTFMSTSPTKSESGLASPLLSPLNSPSGPSGAPGSKPAGPPHGRRGHAHRRSAAISSHDISDILQPTSPNPPSRGNSAPNSPSAFDYRENKSYTFPERNTTESEKALSITDGKAPGGTTKPDEVSEPEASTSVEEPTGDQERFSSSPKAATAQPRARVGFSDTLEFIPRPLSLVSSDTSSTMTARPPTGSGNHSVSGSISSIVSLNASIAAGIERDSISPLARSPSRSTVTESRPSTAGAVLDRTQSIIGPEDNDGVSPRRRNSIPLLAAMPAEAAGPEAAMQALPSPSKTPKRWSFFSLDPFIGGSSNSSISSPKGSSTHSPVFTDEASPTLVEIASTAAPKASTQRPDRCAASTNNASVDDAMSLSKTVTRKPSNNKKKKKVKTWGILGRKSKPRRKSRRAPTPPPIRSQAESDGEESIELPAEAIGLAISEPSTTEGFSVPPVVLVTPSGSPSEPREEFSSWQPLPSPSLSVPDDDASLPMIDLDAALGPFNTPLPRNAEWEAAQRAGGLSKRQLHSAAGMTRFTGPGMHYSHRRAESAPEMPPFNRAGIPRFSSSTAMADVFEEEEEEENTAADTTEETNSIAVTTQEQEGGSKPTSVHSTSSLSSTPPRQPSEFPSDFPDHHSNSIDIRVTSSDGAQGSSYDRGLDFSSATSDDATSSIALSRRGSGLSGLSDDDKTQPSMGLKSEYSASSLHDDVIVEEDTGSFTFGDDGCDFVMESSSDSTIHSPDRLMQGKDLAPVEMSPLHLPATGSLAPVSPYSMAPSSAFPSPRSPMSYDANRISTAPSSVTEDNFQSLLLGEPGPEVRISSDIPSLTSSNSTMTRESAAHQNGPQFPPLGGQPRAYLASRGNDRPASFTSTAFGRRRSSLASLHRLISTSHGERSKLSMEVQLDSASTTSGTDPEKKGKYSKAKRISRMVQFWRAKDEATS</sequence>
<feature type="compositionally biased region" description="Polar residues" evidence="1">
    <location>
        <begin position="787"/>
        <end position="796"/>
    </location>
</feature>
<feature type="compositionally biased region" description="Low complexity" evidence="1">
    <location>
        <begin position="510"/>
        <end position="524"/>
    </location>
</feature>
<feature type="compositionally biased region" description="Low complexity" evidence="1">
    <location>
        <begin position="213"/>
        <end position="239"/>
    </location>
</feature>
<feature type="compositionally biased region" description="Acidic residues" evidence="1">
    <location>
        <begin position="767"/>
        <end position="783"/>
    </location>
</feature>
<feature type="compositionally biased region" description="Polar residues" evidence="1">
    <location>
        <begin position="98"/>
        <end position="108"/>
    </location>
</feature>
<dbReference type="EMBL" id="AWTV01000011">
    <property type="protein sequence ID" value="KIH86608.1"/>
    <property type="molecule type" value="Genomic_DNA"/>
</dbReference>
<feature type="compositionally biased region" description="Basic residues" evidence="1">
    <location>
        <begin position="244"/>
        <end position="254"/>
    </location>
</feature>
<dbReference type="Proteomes" id="UP000031575">
    <property type="component" value="Unassembled WGS sequence"/>
</dbReference>
<evidence type="ECO:0000313" key="2">
    <source>
        <dbReference type="EMBL" id="KIH86608.1"/>
    </source>
</evidence>
<feature type="region of interest" description="Disordered" evidence="1">
    <location>
        <begin position="1"/>
        <end position="20"/>
    </location>
</feature>